<protein>
    <submittedName>
        <fullName evidence="1">Uncharacterized protein</fullName>
    </submittedName>
</protein>
<organism evidence="1 2">
    <name type="scientific">Camellia sinensis</name>
    <name type="common">Tea plant</name>
    <name type="synonym">Thea sinensis</name>
    <dbReference type="NCBI Taxonomy" id="4442"/>
    <lineage>
        <taxon>Eukaryota</taxon>
        <taxon>Viridiplantae</taxon>
        <taxon>Streptophyta</taxon>
        <taxon>Embryophyta</taxon>
        <taxon>Tracheophyta</taxon>
        <taxon>Spermatophyta</taxon>
        <taxon>Magnoliopsida</taxon>
        <taxon>eudicotyledons</taxon>
        <taxon>Gunneridae</taxon>
        <taxon>Pentapetalae</taxon>
        <taxon>asterids</taxon>
        <taxon>Ericales</taxon>
        <taxon>Theaceae</taxon>
        <taxon>Camellia</taxon>
    </lineage>
</organism>
<reference evidence="2" key="1">
    <citation type="journal article" date="2020" name="Nat. Commun.">
        <title>Genome assembly of wild tea tree DASZ reveals pedigree and selection history of tea varieties.</title>
        <authorList>
            <person name="Zhang W."/>
            <person name="Zhang Y."/>
            <person name="Qiu H."/>
            <person name="Guo Y."/>
            <person name="Wan H."/>
            <person name="Zhang X."/>
            <person name="Scossa F."/>
            <person name="Alseekh S."/>
            <person name="Zhang Q."/>
            <person name="Wang P."/>
            <person name="Xu L."/>
            <person name="Schmidt M.H."/>
            <person name="Jia X."/>
            <person name="Li D."/>
            <person name="Zhu A."/>
            <person name="Guo F."/>
            <person name="Chen W."/>
            <person name="Ni D."/>
            <person name="Usadel B."/>
            <person name="Fernie A.R."/>
            <person name="Wen W."/>
        </authorList>
    </citation>
    <scope>NUCLEOTIDE SEQUENCE [LARGE SCALE GENOMIC DNA]</scope>
    <source>
        <strain evidence="2">cv. G240</strain>
    </source>
</reference>
<sequence length="79" mass="8939">MARRVEDTALPWFHRAAITSHSRQWKDYKAVHSWTILPGDSITLNSHFFAILPSCSAPLIHHGINSKGFTVQDCSVHEI</sequence>
<name>A0A7J7HGE9_CAMSI</name>
<evidence type="ECO:0000313" key="2">
    <source>
        <dbReference type="Proteomes" id="UP000593564"/>
    </source>
</evidence>
<accession>A0A7J7HGE9</accession>
<dbReference type="Proteomes" id="UP000593564">
    <property type="component" value="Unassembled WGS sequence"/>
</dbReference>
<keyword evidence="2" id="KW-1185">Reference proteome</keyword>
<dbReference type="AlphaFoldDB" id="A0A7J7HGE9"/>
<proteinExistence type="predicted"/>
<comment type="caution">
    <text evidence="1">The sequence shown here is derived from an EMBL/GenBank/DDBJ whole genome shotgun (WGS) entry which is preliminary data.</text>
</comment>
<dbReference type="EMBL" id="JACBKZ010000005">
    <property type="protein sequence ID" value="KAF5950926.1"/>
    <property type="molecule type" value="Genomic_DNA"/>
</dbReference>
<gene>
    <name evidence="1" type="ORF">HYC85_012919</name>
</gene>
<evidence type="ECO:0000313" key="1">
    <source>
        <dbReference type="EMBL" id="KAF5950926.1"/>
    </source>
</evidence>
<reference evidence="1 2" key="2">
    <citation type="submission" date="2020-07" db="EMBL/GenBank/DDBJ databases">
        <title>Genome assembly of wild tea tree DASZ reveals pedigree and selection history of tea varieties.</title>
        <authorList>
            <person name="Zhang W."/>
        </authorList>
    </citation>
    <scope>NUCLEOTIDE SEQUENCE [LARGE SCALE GENOMIC DNA]</scope>
    <source>
        <strain evidence="2">cv. G240</strain>
        <tissue evidence="1">Leaf</tissue>
    </source>
</reference>